<name>A0ABX6ND20_9BACT</name>
<dbReference type="InterPro" id="IPR001296">
    <property type="entry name" value="Glyco_trans_1"/>
</dbReference>
<dbReference type="PANTHER" id="PTHR12526:SF637">
    <property type="entry name" value="GLYCOSYLTRANSFERASE EPSF-RELATED"/>
    <property type="match status" value="1"/>
</dbReference>
<gene>
    <name evidence="3" type="ORF">E8L03_03010</name>
</gene>
<accession>A0ABX6ND20</accession>
<evidence type="ECO:0000259" key="2">
    <source>
        <dbReference type="Pfam" id="PF13439"/>
    </source>
</evidence>
<evidence type="ECO:0000313" key="3">
    <source>
        <dbReference type="EMBL" id="QJT07958.1"/>
    </source>
</evidence>
<sequence length="380" mass="42123">MQQPSILHLRASNFIGGPERQILEHFRHASGNGFRLILGTFPGNGGPCPLASRAADSGYAMQTIHSKFAFDPSVLPRIRTIIRQENVKLLVTHGYKPNVLGRIAGWLTGTPTIAVSRGWTWESRRIRLYESVDKLFLRFADHVVAVSDGQRSKLLDLGVRKDKITTIRNGIALDTIPAPSTESLHTLLELPEEAVIIASAGRLSPEKNHIGLMEAARHVCSANPDAYFVVFGEGALRPALEKRIQDVGLQDRFLLPGFRPDLLAMLHHIDIFALPSHTEGLPNVVLEAFACRKPAVVTRVGGCPEVVCHKENGFVVEPNDMEGLAKHILELANDPELRERMGAHGYARVQRDFSFDGQTRQWMNLLHALFSSRTAEKARP</sequence>
<feature type="domain" description="Glycosyltransferase subfamily 4-like N-terminal" evidence="2">
    <location>
        <begin position="15"/>
        <end position="174"/>
    </location>
</feature>
<protein>
    <submittedName>
        <fullName evidence="3">Glycosyltransferase</fullName>
    </submittedName>
</protein>
<dbReference type="SUPFAM" id="SSF53756">
    <property type="entry name" value="UDP-Glycosyltransferase/glycogen phosphorylase"/>
    <property type="match status" value="1"/>
</dbReference>
<organism evidence="3 4">
    <name type="scientific">Oceanidesulfovibrio marinus</name>
    <dbReference type="NCBI Taxonomy" id="370038"/>
    <lineage>
        <taxon>Bacteria</taxon>
        <taxon>Pseudomonadati</taxon>
        <taxon>Thermodesulfobacteriota</taxon>
        <taxon>Desulfovibrionia</taxon>
        <taxon>Desulfovibrionales</taxon>
        <taxon>Desulfovibrionaceae</taxon>
        <taxon>Oceanidesulfovibrio</taxon>
    </lineage>
</organism>
<dbReference type="RefSeq" id="WP_171266529.1">
    <property type="nucleotide sequence ID" value="NZ_CP039543.1"/>
</dbReference>
<dbReference type="InterPro" id="IPR028098">
    <property type="entry name" value="Glyco_trans_4-like_N"/>
</dbReference>
<dbReference type="EMBL" id="CP039543">
    <property type="protein sequence ID" value="QJT07958.1"/>
    <property type="molecule type" value="Genomic_DNA"/>
</dbReference>
<evidence type="ECO:0000313" key="4">
    <source>
        <dbReference type="Proteomes" id="UP000503251"/>
    </source>
</evidence>
<dbReference type="Proteomes" id="UP000503251">
    <property type="component" value="Chromosome"/>
</dbReference>
<dbReference type="PANTHER" id="PTHR12526">
    <property type="entry name" value="GLYCOSYLTRANSFERASE"/>
    <property type="match status" value="1"/>
</dbReference>
<feature type="domain" description="Glycosyl transferase family 1" evidence="1">
    <location>
        <begin position="189"/>
        <end position="347"/>
    </location>
</feature>
<dbReference type="Pfam" id="PF13439">
    <property type="entry name" value="Glyco_transf_4"/>
    <property type="match status" value="1"/>
</dbReference>
<dbReference type="Pfam" id="PF00534">
    <property type="entry name" value="Glycos_transf_1"/>
    <property type="match status" value="1"/>
</dbReference>
<proteinExistence type="predicted"/>
<evidence type="ECO:0000259" key="1">
    <source>
        <dbReference type="Pfam" id="PF00534"/>
    </source>
</evidence>
<reference evidence="3 4" key="1">
    <citation type="submission" date="2019-04" db="EMBL/GenBank/DDBJ databases">
        <title>Isolation and culture of sulfate reducing bacteria from the cold seep of the South China Sea.</title>
        <authorList>
            <person name="Sun C."/>
            <person name="Liu R."/>
        </authorList>
    </citation>
    <scope>NUCLEOTIDE SEQUENCE [LARGE SCALE GENOMIC DNA]</scope>
    <source>
        <strain evidence="3 4">CS1</strain>
    </source>
</reference>
<keyword evidence="4" id="KW-1185">Reference proteome</keyword>
<dbReference type="Gene3D" id="3.40.50.2000">
    <property type="entry name" value="Glycogen Phosphorylase B"/>
    <property type="match status" value="2"/>
</dbReference>